<organism evidence="2 3">
    <name type="scientific">Calocera cornea HHB12733</name>
    <dbReference type="NCBI Taxonomy" id="1353952"/>
    <lineage>
        <taxon>Eukaryota</taxon>
        <taxon>Fungi</taxon>
        <taxon>Dikarya</taxon>
        <taxon>Basidiomycota</taxon>
        <taxon>Agaricomycotina</taxon>
        <taxon>Dacrymycetes</taxon>
        <taxon>Dacrymycetales</taxon>
        <taxon>Dacrymycetaceae</taxon>
        <taxon>Calocera</taxon>
    </lineage>
</organism>
<proteinExistence type="predicted"/>
<feature type="compositionally biased region" description="Low complexity" evidence="1">
    <location>
        <begin position="149"/>
        <end position="170"/>
    </location>
</feature>
<dbReference type="OrthoDB" id="3365472at2759"/>
<feature type="compositionally biased region" description="Polar residues" evidence="1">
    <location>
        <begin position="300"/>
        <end position="319"/>
    </location>
</feature>
<keyword evidence="3" id="KW-1185">Reference proteome</keyword>
<gene>
    <name evidence="2" type="ORF">CALCODRAFT_493372</name>
</gene>
<dbReference type="InParanoid" id="A0A165HRJ7"/>
<feature type="compositionally biased region" description="Basic and acidic residues" evidence="1">
    <location>
        <begin position="386"/>
        <end position="396"/>
    </location>
</feature>
<reference evidence="2 3" key="1">
    <citation type="journal article" date="2016" name="Mol. Biol. Evol.">
        <title>Comparative Genomics of Early-Diverging Mushroom-Forming Fungi Provides Insights into the Origins of Lignocellulose Decay Capabilities.</title>
        <authorList>
            <person name="Nagy L.G."/>
            <person name="Riley R."/>
            <person name="Tritt A."/>
            <person name="Adam C."/>
            <person name="Daum C."/>
            <person name="Floudas D."/>
            <person name="Sun H."/>
            <person name="Yadav J.S."/>
            <person name="Pangilinan J."/>
            <person name="Larsson K.H."/>
            <person name="Matsuura K."/>
            <person name="Barry K."/>
            <person name="Labutti K."/>
            <person name="Kuo R."/>
            <person name="Ohm R.A."/>
            <person name="Bhattacharya S.S."/>
            <person name="Shirouzu T."/>
            <person name="Yoshinaga Y."/>
            <person name="Martin F.M."/>
            <person name="Grigoriev I.V."/>
            <person name="Hibbett D.S."/>
        </authorList>
    </citation>
    <scope>NUCLEOTIDE SEQUENCE [LARGE SCALE GENOMIC DNA]</scope>
    <source>
        <strain evidence="2 3">HHB12733</strain>
    </source>
</reference>
<name>A0A165HRJ7_9BASI</name>
<dbReference type="EMBL" id="KV423938">
    <property type="protein sequence ID" value="KZT59645.1"/>
    <property type="molecule type" value="Genomic_DNA"/>
</dbReference>
<feature type="compositionally biased region" description="Pro residues" evidence="1">
    <location>
        <begin position="77"/>
        <end position="90"/>
    </location>
</feature>
<feature type="compositionally biased region" description="Low complexity" evidence="1">
    <location>
        <begin position="31"/>
        <end position="46"/>
    </location>
</feature>
<feature type="region of interest" description="Disordered" evidence="1">
    <location>
        <begin position="23"/>
        <end position="99"/>
    </location>
</feature>
<feature type="region of interest" description="Disordered" evidence="1">
    <location>
        <begin position="134"/>
        <end position="403"/>
    </location>
</feature>
<accession>A0A165HRJ7</accession>
<evidence type="ECO:0000256" key="1">
    <source>
        <dbReference type="SAM" id="MobiDB-lite"/>
    </source>
</evidence>
<feature type="compositionally biased region" description="Polar residues" evidence="1">
    <location>
        <begin position="186"/>
        <end position="204"/>
    </location>
</feature>
<feature type="compositionally biased region" description="Low complexity" evidence="1">
    <location>
        <begin position="283"/>
        <end position="293"/>
    </location>
</feature>
<dbReference type="AlphaFoldDB" id="A0A165HRJ7"/>
<evidence type="ECO:0000313" key="3">
    <source>
        <dbReference type="Proteomes" id="UP000076842"/>
    </source>
</evidence>
<dbReference type="Proteomes" id="UP000076842">
    <property type="component" value="Unassembled WGS sequence"/>
</dbReference>
<sequence>MDLLDTAWCPVCDRQIAPAILTAPPTPAPTVPSSLAPAPAPAQQPIKTRGGTIKAAPGSRRAPAGHARSKSSANVPSPSPSPPAPSASPPPKKEKVKTYISQAPTPLYCSPECELRDAMSALSLSIPPSPTQATYAAYTRHTPHPPSSPIMISGSSSSSDAGGSYGSPYSTNSDYFAFLEGRPRRPSQTANTGSSAESLSSLNQYRALPPTIRTPASRSRRTSSSSLAPRTPHSAGYAHSPPAEKQYTLSFTRAPASTASPSNSPPAISIIPAYAARRERSLSRASSSLREAAGMALPLSPTSGSASVRSIPRSQSDMSPHTPRPFTPLEARPRPTSTVSSRRMERSPEGAGVRGSPLREEEEQDGSKFWSWSGKGVPTYQAMPVRPKEGTPDQRKRMFYFQQ</sequence>
<feature type="compositionally biased region" description="Low complexity" evidence="1">
    <location>
        <begin position="254"/>
        <end position="275"/>
    </location>
</feature>
<protein>
    <submittedName>
        <fullName evidence="2">Uncharacterized protein</fullName>
    </submittedName>
</protein>
<feature type="compositionally biased region" description="Low complexity" evidence="1">
    <location>
        <begin position="209"/>
        <end position="232"/>
    </location>
</feature>
<evidence type="ECO:0000313" key="2">
    <source>
        <dbReference type="EMBL" id="KZT59645.1"/>
    </source>
</evidence>